<sequence length="320" mass="35083">MDQIVKRNDAVHSNGYCQNGKCVDIAITEHGSDFYFAICAVMGFVGLGIVAASYTRPRTDRVFFYISAAINLTAFVAYYSMGSHLGWTPIDVEFQRSDAKVKGVNREIFYARYIDWVITTPLLLLDLLLTAGLPWQTILWATFLDEVMIVTGLLGALVKTSYKWGYYTIGCVAMFGVFWSLIGQGRLHAKHLGSDVSRVYFQCGILTLFVWTLYPVAWGLSEGGNVIPPDSEAIFYGVLDFIAKPIFSIALVWGHWNIDPARLGLKLRDYDADIAYHGNGNPGTSNGAAADKHFEAGGTNGVTEGEAAPAPAVATQHETV</sequence>
<dbReference type="PANTHER" id="PTHR28286:SF1">
    <property type="entry name" value="30 KDA HEAT SHOCK PROTEIN-RELATED"/>
    <property type="match status" value="1"/>
</dbReference>
<evidence type="ECO:0000256" key="10">
    <source>
        <dbReference type="ARBA" id="ARBA00023170"/>
    </source>
</evidence>
<gene>
    <name evidence="13" type="ORF">AC578_1260</name>
</gene>
<keyword evidence="6" id="KW-0681">Retinal protein</keyword>
<dbReference type="EMBL" id="LFZN01000108">
    <property type="protein sequence ID" value="KXS98682.1"/>
    <property type="molecule type" value="Genomic_DNA"/>
</dbReference>
<evidence type="ECO:0000256" key="6">
    <source>
        <dbReference type="ARBA" id="ARBA00022925"/>
    </source>
</evidence>
<dbReference type="FunFam" id="1.20.1070.10:FF:000160">
    <property type="entry name" value="Related to Opsin-1"/>
    <property type="match status" value="1"/>
</dbReference>
<comment type="caution">
    <text evidence="13">The sequence shown here is derived from an EMBL/GenBank/DDBJ whole genome shotgun (WGS) entry which is preliminary data.</text>
</comment>
<dbReference type="GO" id="GO:0009881">
    <property type="term" value="F:photoreceptor activity"/>
    <property type="evidence" value="ECO:0007669"/>
    <property type="project" value="UniProtKB-KW"/>
</dbReference>
<feature type="transmembrane region" description="Helical" evidence="12">
    <location>
        <begin position="233"/>
        <end position="256"/>
    </location>
</feature>
<evidence type="ECO:0000256" key="12">
    <source>
        <dbReference type="SAM" id="Phobius"/>
    </source>
</evidence>
<reference evidence="13 14" key="1">
    <citation type="submission" date="2015-07" db="EMBL/GenBank/DDBJ databases">
        <title>Comparative genomics of the Sigatoka disease complex on banana suggests a link between parallel evolutionary changes in Pseudocercospora fijiensis and Pseudocercospora eumusae and increased virulence on the banana host.</title>
        <authorList>
            <person name="Chang T.-C."/>
            <person name="Salvucci A."/>
            <person name="Crous P.W."/>
            <person name="Stergiopoulos I."/>
        </authorList>
    </citation>
    <scope>NUCLEOTIDE SEQUENCE [LARGE SCALE GENOMIC DNA]</scope>
    <source>
        <strain evidence="13 14">CBS 114824</strain>
    </source>
</reference>
<dbReference type="Proteomes" id="UP000070133">
    <property type="component" value="Unassembled WGS sequence"/>
</dbReference>
<dbReference type="OrthoDB" id="536545at2759"/>
<evidence type="ECO:0000313" key="14">
    <source>
        <dbReference type="Proteomes" id="UP000070133"/>
    </source>
</evidence>
<feature type="transmembrane region" description="Helical" evidence="12">
    <location>
        <begin position="138"/>
        <end position="158"/>
    </location>
</feature>
<keyword evidence="7 12" id="KW-1133">Transmembrane helix</keyword>
<feature type="transmembrane region" description="Helical" evidence="12">
    <location>
        <begin position="62"/>
        <end position="81"/>
    </location>
</feature>
<protein>
    <recommendedName>
        <fullName evidence="15">Bacteriorhodopsin</fullName>
    </recommendedName>
</protein>
<evidence type="ECO:0000256" key="9">
    <source>
        <dbReference type="ARBA" id="ARBA00023136"/>
    </source>
</evidence>
<keyword evidence="9 12" id="KW-0472">Membrane</keyword>
<evidence type="ECO:0000313" key="13">
    <source>
        <dbReference type="EMBL" id="KXS98682.1"/>
    </source>
</evidence>
<dbReference type="GO" id="GO:0005216">
    <property type="term" value="F:monoatomic ion channel activity"/>
    <property type="evidence" value="ECO:0007669"/>
    <property type="project" value="InterPro"/>
</dbReference>
<evidence type="ECO:0008006" key="15">
    <source>
        <dbReference type="Google" id="ProtNLM"/>
    </source>
</evidence>
<dbReference type="CDD" id="cd15239">
    <property type="entry name" value="7tm_YRO2_fungal-like"/>
    <property type="match status" value="1"/>
</dbReference>
<keyword evidence="5 12" id="KW-0812">Transmembrane</keyword>
<evidence type="ECO:0000256" key="1">
    <source>
        <dbReference type="ARBA" id="ARBA00004141"/>
    </source>
</evidence>
<dbReference type="GO" id="GO:0005783">
    <property type="term" value="C:endoplasmic reticulum"/>
    <property type="evidence" value="ECO:0007669"/>
    <property type="project" value="TreeGrafter"/>
</dbReference>
<comment type="subcellular location">
    <subcellularLocation>
        <location evidence="1">Membrane</location>
        <topology evidence="1">Multi-pass membrane protein</topology>
    </subcellularLocation>
</comment>
<comment type="similarity">
    <text evidence="2">Belongs to the archaeal/bacterial/fungal opsin family.</text>
</comment>
<organism evidence="13 14">
    <name type="scientific">Pseudocercospora eumusae</name>
    <dbReference type="NCBI Taxonomy" id="321146"/>
    <lineage>
        <taxon>Eukaryota</taxon>
        <taxon>Fungi</taxon>
        <taxon>Dikarya</taxon>
        <taxon>Ascomycota</taxon>
        <taxon>Pezizomycotina</taxon>
        <taxon>Dothideomycetes</taxon>
        <taxon>Dothideomycetidae</taxon>
        <taxon>Mycosphaerellales</taxon>
        <taxon>Mycosphaerellaceae</taxon>
        <taxon>Pseudocercospora</taxon>
    </lineage>
</organism>
<dbReference type="AlphaFoldDB" id="A0A139H898"/>
<keyword evidence="8" id="KW-0157">Chromophore</keyword>
<dbReference type="InterPro" id="IPR018229">
    <property type="entry name" value="Rhodopsin_retinal_BS"/>
</dbReference>
<proteinExistence type="inferred from homology"/>
<dbReference type="GO" id="GO:0007602">
    <property type="term" value="P:phototransduction"/>
    <property type="evidence" value="ECO:0007669"/>
    <property type="project" value="UniProtKB-KW"/>
</dbReference>
<evidence type="ECO:0000256" key="7">
    <source>
        <dbReference type="ARBA" id="ARBA00022989"/>
    </source>
</evidence>
<feature type="transmembrane region" description="Helical" evidence="12">
    <location>
        <begin position="164"/>
        <end position="187"/>
    </location>
</feature>
<feature type="transmembrane region" description="Helical" evidence="12">
    <location>
        <begin position="113"/>
        <end position="131"/>
    </location>
</feature>
<dbReference type="Gene3D" id="1.20.1070.10">
    <property type="entry name" value="Rhodopsin 7-helix transmembrane proteins"/>
    <property type="match status" value="1"/>
</dbReference>
<name>A0A139H898_9PEZI</name>
<dbReference type="PROSITE" id="PS00950">
    <property type="entry name" value="BACTERIAL_OPSIN_1"/>
    <property type="match status" value="1"/>
</dbReference>
<evidence type="ECO:0000256" key="11">
    <source>
        <dbReference type="SAM" id="MobiDB-lite"/>
    </source>
</evidence>
<keyword evidence="14" id="KW-1185">Reference proteome</keyword>
<keyword evidence="4" id="KW-0716">Sensory transduction</keyword>
<dbReference type="Pfam" id="PF01036">
    <property type="entry name" value="Bac_rhodopsin"/>
    <property type="match status" value="1"/>
</dbReference>
<dbReference type="InterPro" id="IPR001425">
    <property type="entry name" value="Arc/bac/fun_rhodopsins"/>
</dbReference>
<dbReference type="PRINTS" id="PR00251">
    <property type="entry name" value="BACTRLOPSIN"/>
</dbReference>
<dbReference type="GO" id="GO:0005886">
    <property type="term" value="C:plasma membrane"/>
    <property type="evidence" value="ECO:0007669"/>
    <property type="project" value="TreeGrafter"/>
</dbReference>
<feature type="transmembrane region" description="Helical" evidence="12">
    <location>
        <begin position="199"/>
        <end position="221"/>
    </location>
</feature>
<evidence type="ECO:0000256" key="4">
    <source>
        <dbReference type="ARBA" id="ARBA00022606"/>
    </source>
</evidence>
<keyword evidence="3" id="KW-0600">Photoreceptor protein</keyword>
<keyword evidence="10" id="KW-0675">Receptor</keyword>
<evidence type="ECO:0000256" key="2">
    <source>
        <dbReference type="ARBA" id="ARBA00008130"/>
    </source>
</evidence>
<evidence type="ECO:0000256" key="5">
    <source>
        <dbReference type="ARBA" id="ARBA00022692"/>
    </source>
</evidence>
<dbReference type="SMART" id="SM01021">
    <property type="entry name" value="Bac_rhodopsin"/>
    <property type="match status" value="1"/>
</dbReference>
<evidence type="ECO:0000256" key="3">
    <source>
        <dbReference type="ARBA" id="ARBA00022543"/>
    </source>
</evidence>
<dbReference type="InterPro" id="IPR043476">
    <property type="entry name" value="Yro2-like_7TM"/>
</dbReference>
<dbReference type="PANTHER" id="PTHR28286">
    <property type="match status" value="1"/>
</dbReference>
<evidence type="ECO:0000256" key="8">
    <source>
        <dbReference type="ARBA" id="ARBA00022991"/>
    </source>
</evidence>
<feature type="transmembrane region" description="Helical" evidence="12">
    <location>
        <begin position="34"/>
        <end position="55"/>
    </location>
</feature>
<dbReference type="SUPFAM" id="SSF81321">
    <property type="entry name" value="Family A G protein-coupled receptor-like"/>
    <property type="match status" value="1"/>
</dbReference>
<accession>A0A139H898</accession>
<feature type="region of interest" description="Disordered" evidence="11">
    <location>
        <begin position="286"/>
        <end position="320"/>
    </location>
</feature>